<dbReference type="PANTHER" id="PTHR43719:SF72">
    <property type="entry name" value="HISTIDINE KINASE_RESPONSE REGULATOR, PUTATIVE (AFU_ORTHOLOGUE AFUA_8G06140)-RELATED"/>
    <property type="match status" value="1"/>
</dbReference>
<dbReference type="GeneID" id="81376285"/>
<evidence type="ECO:0000256" key="1">
    <source>
        <dbReference type="ARBA" id="ARBA00022553"/>
    </source>
</evidence>
<feature type="compositionally biased region" description="Low complexity" evidence="2">
    <location>
        <begin position="397"/>
        <end position="406"/>
    </location>
</feature>
<evidence type="ECO:0000313" key="5">
    <source>
        <dbReference type="Proteomes" id="UP001147747"/>
    </source>
</evidence>
<feature type="compositionally biased region" description="Low complexity" evidence="2">
    <location>
        <begin position="275"/>
        <end position="304"/>
    </location>
</feature>
<sequence>MDDFTEQTLCDHEADRQTREVYRYFQPANPAALNATWPPVEHSATSIDISSIANSTNFVDSVVDEEEVPGTTSIDDSPLYSPNTTLTSLAQLAALRLNAQRAIITILNRDSQFVLAEATRTTNVGSSTLFGDTGDNLFAGTSTLSSTWNICQETVNLRSDEQHDGTYSFLIVNDLEREERFRKLPFVQDQPHSRFYAGTPLTSDSNINLGCLFILDPEPREGLDDAEKDILGTVAATVMEYLQMSRQAVEGRRALRLSQGLRLFVDGNSSFAQNVPVSRSNSSSYSSDASPYRTTSRSTSSLTRGSNPHATEFDSDNAPLKDGDLRSSSRLSAEESDTGISASPAPSSQSSRQGDNGSMVSSNADWLFQRAANLLRQGLDLDGAGGVMLLETDDGSPDGSPHSHSSFADKNTPGPVLALSTREDPFSYRTDSEISHPAVKLDNAFLNQLSRRYPKGRLWSFHRDGTLSTSDEEQSVGATRKYNEASRTLEANKLKGYFPDASQAVSPGPPQSTRVFSRAVDLSSMFGFASSVMTEYSRMESAVADRQKGDFISSISHELRSPLHGVLAAVEFLGSTQLDEFQDSLLETVNACGRTLLDTMNQVLDFSKILSLERQKKRHKRRKDPWRLKAPDRLPARMDPFISTNVAILTEEVVDSVCLGHSNIQKSTTTTNHPIGESHTASFTSSTSPTKNIQACTNSGVEVIVNISDNDWFYNVQPGSMRRLIMNLLGNSLKYTKRGQISVSIQATDNSKGRSRRQGLEDVVTLTVSDTGKGISNEFLQTRLYTPFAQEDTLSVGTGLGLSIVREIVRTLNGNIRIRSRVGEGTTVKVTIPPRASSRGKKPVIDAWCGEAGTGANYSALSTASAGLDREECGHMGDRSFPSSRVFFLVFNCPLYYRLVWLEASALVRQ</sequence>
<keyword evidence="1" id="KW-0597">Phosphoprotein</keyword>
<dbReference type="GO" id="GO:0000155">
    <property type="term" value="F:phosphorelay sensor kinase activity"/>
    <property type="evidence" value="ECO:0007669"/>
    <property type="project" value="InterPro"/>
</dbReference>
<dbReference type="EMBL" id="JAPZBU010000011">
    <property type="protein sequence ID" value="KAJ5379549.1"/>
    <property type="molecule type" value="Genomic_DNA"/>
</dbReference>
<reference evidence="4" key="1">
    <citation type="submission" date="2022-12" db="EMBL/GenBank/DDBJ databases">
        <authorList>
            <person name="Petersen C."/>
        </authorList>
    </citation>
    <scope>NUCLEOTIDE SEQUENCE</scope>
    <source>
        <strain evidence="4">IBT 29677</strain>
    </source>
</reference>
<dbReference type="AlphaFoldDB" id="A0A9W9SLP6"/>
<dbReference type="InterPro" id="IPR029016">
    <property type="entry name" value="GAF-like_dom_sf"/>
</dbReference>
<reference evidence="4" key="2">
    <citation type="journal article" date="2023" name="IMA Fungus">
        <title>Comparative genomic study of the Penicillium genus elucidates a diverse pangenome and 15 lateral gene transfer events.</title>
        <authorList>
            <person name="Petersen C."/>
            <person name="Sorensen T."/>
            <person name="Nielsen M.R."/>
            <person name="Sondergaard T.E."/>
            <person name="Sorensen J.L."/>
            <person name="Fitzpatrick D.A."/>
            <person name="Frisvad J.C."/>
            <person name="Nielsen K.L."/>
        </authorList>
    </citation>
    <scope>NUCLEOTIDE SEQUENCE</scope>
    <source>
        <strain evidence="4">IBT 29677</strain>
    </source>
</reference>
<dbReference type="OrthoDB" id="303614at2759"/>
<dbReference type="Pfam" id="PF00512">
    <property type="entry name" value="HisKA"/>
    <property type="match status" value="1"/>
</dbReference>
<organism evidence="4 5">
    <name type="scientific">Penicillium cosmopolitanum</name>
    <dbReference type="NCBI Taxonomy" id="1131564"/>
    <lineage>
        <taxon>Eukaryota</taxon>
        <taxon>Fungi</taxon>
        <taxon>Dikarya</taxon>
        <taxon>Ascomycota</taxon>
        <taxon>Pezizomycotina</taxon>
        <taxon>Eurotiomycetes</taxon>
        <taxon>Eurotiomycetidae</taxon>
        <taxon>Eurotiales</taxon>
        <taxon>Aspergillaceae</taxon>
        <taxon>Penicillium</taxon>
    </lineage>
</organism>
<evidence type="ECO:0000256" key="2">
    <source>
        <dbReference type="SAM" id="MobiDB-lite"/>
    </source>
</evidence>
<dbReference type="Pfam" id="PF02518">
    <property type="entry name" value="HATPase_c"/>
    <property type="match status" value="1"/>
</dbReference>
<dbReference type="Gene3D" id="1.10.287.130">
    <property type="match status" value="1"/>
</dbReference>
<dbReference type="SMART" id="SM00388">
    <property type="entry name" value="HisKA"/>
    <property type="match status" value="1"/>
</dbReference>
<dbReference type="InterPro" id="IPR003594">
    <property type="entry name" value="HATPase_dom"/>
</dbReference>
<comment type="caution">
    <text evidence="4">The sequence shown here is derived from an EMBL/GenBank/DDBJ whole genome shotgun (WGS) entry which is preliminary data.</text>
</comment>
<dbReference type="InterPro" id="IPR036097">
    <property type="entry name" value="HisK_dim/P_sf"/>
</dbReference>
<feature type="domain" description="Histidine kinase" evidence="3">
    <location>
        <begin position="554"/>
        <end position="836"/>
    </location>
</feature>
<feature type="region of interest" description="Disordered" evidence="2">
    <location>
        <begin position="390"/>
        <end position="415"/>
    </location>
</feature>
<dbReference type="InterPro" id="IPR005467">
    <property type="entry name" value="His_kinase_dom"/>
</dbReference>
<dbReference type="CDD" id="cd00082">
    <property type="entry name" value="HisKA"/>
    <property type="match status" value="1"/>
</dbReference>
<feature type="region of interest" description="Disordered" evidence="2">
    <location>
        <begin position="666"/>
        <end position="691"/>
    </location>
</feature>
<dbReference type="FunFam" id="1.10.287.130:FF:000023">
    <property type="entry name" value="Sensor histidine kinase/response regulator, putative"/>
    <property type="match status" value="1"/>
</dbReference>
<dbReference type="InterPro" id="IPR003661">
    <property type="entry name" value="HisK_dim/P_dom"/>
</dbReference>
<dbReference type="Proteomes" id="UP001147747">
    <property type="component" value="Unassembled WGS sequence"/>
</dbReference>
<dbReference type="InterPro" id="IPR050956">
    <property type="entry name" value="2C_system_His_kinase"/>
</dbReference>
<dbReference type="PANTHER" id="PTHR43719">
    <property type="entry name" value="TWO-COMPONENT HISTIDINE KINASE"/>
    <property type="match status" value="1"/>
</dbReference>
<dbReference type="SMART" id="SM00387">
    <property type="entry name" value="HATPase_c"/>
    <property type="match status" value="1"/>
</dbReference>
<dbReference type="Gene3D" id="3.30.450.40">
    <property type="match status" value="1"/>
</dbReference>
<name>A0A9W9SLP6_9EURO</name>
<dbReference type="SUPFAM" id="SSF55874">
    <property type="entry name" value="ATPase domain of HSP90 chaperone/DNA topoisomerase II/histidine kinase"/>
    <property type="match status" value="1"/>
</dbReference>
<dbReference type="InterPro" id="IPR036890">
    <property type="entry name" value="HATPase_C_sf"/>
</dbReference>
<dbReference type="PRINTS" id="PR00344">
    <property type="entry name" value="BCTRLSENSOR"/>
</dbReference>
<feature type="region of interest" description="Disordered" evidence="2">
    <location>
        <begin position="275"/>
        <end position="359"/>
    </location>
</feature>
<feature type="compositionally biased region" description="Low complexity" evidence="2">
    <location>
        <begin position="341"/>
        <end position="351"/>
    </location>
</feature>
<dbReference type="RefSeq" id="XP_056483335.1">
    <property type="nucleotide sequence ID" value="XM_056637305.1"/>
</dbReference>
<evidence type="ECO:0000313" key="4">
    <source>
        <dbReference type="EMBL" id="KAJ5379549.1"/>
    </source>
</evidence>
<gene>
    <name evidence="4" type="ORF">N7509_012668</name>
</gene>
<dbReference type="InterPro" id="IPR004358">
    <property type="entry name" value="Sig_transdc_His_kin-like_C"/>
</dbReference>
<accession>A0A9W9SLP6</accession>
<protein>
    <recommendedName>
        <fullName evidence="3">Histidine kinase domain-containing protein</fullName>
    </recommendedName>
</protein>
<dbReference type="SUPFAM" id="SSF47384">
    <property type="entry name" value="Homodimeric domain of signal transducing histidine kinase"/>
    <property type="match status" value="1"/>
</dbReference>
<proteinExistence type="predicted"/>
<evidence type="ECO:0000259" key="3">
    <source>
        <dbReference type="PROSITE" id="PS50109"/>
    </source>
</evidence>
<dbReference type="SUPFAM" id="SSF55781">
    <property type="entry name" value="GAF domain-like"/>
    <property type="match status" value="1"/>
</dbReference>
<dbReference type="PROSITE" id="PS50109">
    <property type="entry name" value="HIS_KIN"/>
    <property type="match status" value="1"/>
</dbReference>
<keyword evidence="5" id="KW-1185">Reference proteome</keyword>
<dbReference type="Gene3D" id="3.30.565.10">
    <property type="entry name" value="Histidine kinase-like ATPase, C-terminal domain"/>
    <property type="match status" value="1"/>
</dbReference>